<feature type="transmembrane region" description="Helical" evidence="3">
    <location>
        <begin position="20"/>
        <end position="41"/>
    </location>
</feature>
<proteinExistence type="predicted"/>
<dbReference type="Proteomes" id="UP001500221">
    <property type="component" value="Unassembled WGS sequence"/>
</dbReference>
<evidence type="ECO:0000313" key="4">
    <source>
        <dbReference type="EMBL" id="GAA5147722.1"/>
    </source>
</evidence>
<evidence type="ECO:0000313" key="5">
    <source>
        <dbReference type="Proteomes" id="UP001500221"/>
    </source>
</evidence>
<name>A0ABP9PK05_9ACTN</name>
<keyword evidence="3" id="KW-1133">Transmembrane helix</keyword>
<gene>
    <name evidence="4" type="ORF">GCM10023340_20560</name>
</gene>
<protein>
    <recommendedName>
        <fullName evidence="6">Mce-associated membrane protein</fullName>
    </recommendedName>
</protein>
<organism evidence="4 5">
    <name type="scientific">Nocardioides marinquilinus</name>
    <dbReference type="NCBI Taxonomy" id="1210400"/>
    <lineage>
        <taxon>Bacteria</taxon>
        <taxon>Bacillati</taxon>
        <taxon>Actinomycetota</taxon>
        <taxon>Actinomycetes</taxon>
        <taxon>Propionibacteriales</taxon>
        <taxon>Nocardioidaceae</taxon>
        <taxon>Nocardioides</taxon>
    </lineage>
</organism>
<dbReference type="EMBL" id="BAABKG010000002">
    <property type="protein sequence ID" value="GAA5147722.1"/>
    <property type="molecule type" value="Genomic_DNA"/>
</dbReference>
<keyword evidence="2 3" id="KW-0472">Membrane</keyword>
<accession>A0ABP9PK05</accession>
<dbReference type="RefSeq" id="WP_345457889.1">
    <property type="nucleotide sequence ID" value="NZ_BAABKG010000002.1"/>
</dbReference>
<keyword evidence="5" id="KW-1185">Reference proteome</keyword>
<evidence type="ECO:0000256" key="1">
    <source>
        <dbReference type="ARBA" id="ARBA00004370"/>
    </source>
</evidence>
<evidence type="ECO:0008006" key="6">
    <source>
        <dbReference type="Google" id="ProtNLM"/>
    </source>
</evidence>
<keyword evidence="3" id="KW-0812">Transmembrane</keyword>
<reference evidence="5" key="1">
    <citation type="journal article" date="2019" name="Int. J. Syst. Evol. Microbiol.">
        <title>The Global Catalogue of Microorganisms (GCM) 10K type strain sequencing project: providing services to taxonomists for standard genome sequencing and annotation.</title>
        <authorList>
            <consortium name="The Broad Institute Genomics Platform"/>
            <consortium name="The Broad Institute Genome Sequencing Center for Infectious Disease"/>
            <person name="Wu L."/>
            <person name="Ma J."/>
        </authorList>
    </citation>
    <scope>NUCLEOTIDE SEQUENCE [LARGE SCALE GENOMIC DNA]</scope>
    <source>
        <strain evidence="5">JCM 18459</strain>
    </source>
</reference>
<sequence length="189" mass="20653">MAGASPDDGDAAPGRRGGWLLPVLLVVLLGLVSATTVVLVLDRRDATAVEPLRPADVGVGDWQRGSAGQAVVAAQRAASQYFTLDHRRVEQDMDRMRALGTEEFVAGYDDGARALASKVRTGRLSLSARLPQGGVATEYLTSDRAQVLVAVDVTTTAPRRETRRTRYRTRIVLERVEDRWLVDDLDEVR</sequence>
<evidence type="ECO:0000256" key="2">
    <source>
        <dbReference type="ARBA" id="ARBA00023136"/>
    </source>
</evidence>
<comment type="subcellular location">
    <subcellularLocation>
        <location evidence="1">Membrane</location>
    </subcellularLocation>
</comment>
<dbReference type="PANTHER" id="PTHR37042:SF4">
    <property type="entry name" value="OUTER MEMBRANE PROTEIN RV1973"/>
    <property type="match status" value="1"/>
</dbReference>
<dbReference type="PANTHER" id="PTHR37042">
    <property type="entry name" value="OUTER MEMBRANE PROTEIN RV1973"/>
    <property type="match status" value="1"/>
</dbReference>
<evidence type="ECO:0000256" key="3">
    <source>
        <dbReference type="SAM" id="Phobius"/>
    </source>
</evidence>
<comment type="caution">
    <text evidence="4">The sequence shown here is derived from an EMBL/GenBank/DDBJ whole genome shotgun (WGS) entry which is preliminary data.</text>
</comment>